<dbReference type="Proteomes" id="UP000078124">
    <property type="component" value="Unassembled WGS sequence"/>
</dbReference>
<organism evidence="2 3">
    <name type="scientific">Raoultella planticola</name>
    <name type="common">Klebsiella planticola</name>
    <dbReference type="NCBI Taxonomy" id="575"/>
    <lineage>
        <taxon>Bacteria</taxon>
        <taxon>Pseudomonadati</taxon>
        <taxon>Pseudomonadota</taxon>
        <taxon>Gammaproteobacteria</taxon>
        <taxon>Enterobacterales</taxon>
        <taxon>Enterobacteriaceae</taxon>
        <taxon>Klebsiella/Raoultella group</taxon>
        <taxon>Raoultella</taxon>
    </lineage>
</organism>
<dbReference type="AlphaFoldDB" id="A0A8G1ZYW0"/>
<accession>A0A8G1ZYW0</accession>
<evidence type="ECO:0000313" key="2">
    <source>
        <dbReference type="EMBL" id="SAP76097.1"/>
    </source>
</evidence>
<gene>
    <name evidence="2" type="ORF">SAMEA2273876_01617</name>
</gene>
<reference evidence="2 3" key="1">
    <citation type="submission" date="2016-05" db="EMBL/GenBank/DDBJ databases">
        <authorList>
            <consortium name="Pathogen Informatics"/>
        </authorList>
    </citation>
    <scope>NUCLEOTIDE SEQUENCE [LARGE SCALE GENOMIC DNA]</scope>
    <source>
        <strain evidence="2 3">2880STDY5682802</strain>
    </source>
</reference>
<feature type="transmembrane region" description="Helical" evidence="1">
    <location>
        <begin position="9"/>
        <end position="31"/>
    </location>
</feature>
<keyword evidence="1" id="KW-0472">Membrane</keyword>
<proteinExistence type="predicted"/>
<name>A0A8G1ZYW0_RAOPL</name>
<evidence type="ECO:0000256" key="1">
    <source>
        <dbReference type="SAM" id="Phobius"/>
    </source>
</evidence>
<comment type="caution">
    <text evidence="2">The sequence shown here is derived from an EMBL/GenBank/DDBJ whole genome shotgun (WGS) entry which is preliminary data.</text>
</comment>
<protein>
    <submittedName>
        <fullName evidence="2">Uncharacterized protein</fullName>
    </submittedName>
</protein>
<keyword evidence="1" id="KW-1133">Transmembrane helix</keyword>
<dbReference type="EMBL" id="FLAC01000004">
    <property type="protein sequence ID" value="SAP76097.1"/>
    <property type="molecule type" value="Genomic_DNA"/>
</dbReference>
<sequence>MSKQGIRSLVIVVLLMIPTWIAAVKFLASLWEVFNG</sequence>
<evidence type="ECO:0000313" key="3">
    <source>
        <dbReference type="Proteomes" id="UP000078124"/>
    </source>
</evidence>
<keyword evidence="1" id="KW-0812">Transmembrane</keyword>